<dbReference type="STRING" id="989370.AOQ71_06155"/>
<dbReference type="PANTHER" id="PTHR21198:SF7">
    <property type="entry name" value="ASPARTATE-GLUTAMATE RACEMASE FAMILY"/>
    <property type="match status" value="1"/>
</dbReference>
<evidence type="ECO:0000256" key="2">
    <source>
        <dbReference type="ARBA" id="ARBA00023235"/>
    </source>
</evidence>
<reference evidence="3 4" key="1">
    <citation type="submission" date="2015-09" db="EMBL/GenBank/DDBJ databases">
        <title>Draft Genome Sequence of Bradyrhizobium manausense Strain BR 3351T, a Novel Symbiotic Nitrogen-Fixing Alphaproteobacterium Isolated from Brazilian Amazon Rain Forest.</title>
        <authorList>
            <person name="De Araujo J.L."/>
            <person name="Zilli J.E."/>
        </authorList>
    </citation>
    <scope>NUCLEOTIDE SEQUENCE [LARGE SCALE GENOMIC DNA]</scope>
    <source>
        <strain evidence="3 4">BR3351</strain>
    </source>
</reference>
<dbReference type="Gene3D" id="3.40.50.1860">
    <property type="match status" value="2"/>
</dbReference>
<dbReference type="EMBL" id="LJYG01000026">
    <property type="protein sequence ID" value="KRQ16569.1"/>
    <property type="molecule type" value="Genomic_DNA"/>
</dbReference>
<dbReference type="InterPro" id="IPR015942">
    <property type="entry name" value="Asp/Glu/hydantoin_racemase"/>
</dbReference>
<dbReference type="NCBIfam" id="TIGR00035">
    <property type="entry name" value="asp_race"/>
    <property type="match status" value="1"/>
</dbReference>
<comment type="caution">
    <text evidence="3">The sequence shown here is derived from an EMBL/GenBank/DDBJ whole genome shotgun (WGS) entry which is preliminary data.</text>
</comment>
<name>A0A0R3E2Y3_9BRAD</name>
<sequence length="237" mass="24755">MLGILGGMGPMATVDFMGKIVRNTPASCDQDHIQMVVCSATDVPDRTAAILGHGADPFPAMLNALRRLELSGATRIAIPCNTAHHWYGALQAETSVPIIHIVDAVTEALAQRRTSPTLGVLATDGTVHAGIYQQRLAERGYACVVPAATAQAEVMRAIRLVKAGLNEEAAGILGREAEALAARGCSHIAMACTEIPLALAALDSDVGAALLDPTDLLAQACVRSFLAAPQEMVREVA</sequence>
<dbReference type="OrthoDB" id="9803739at2"/>
<accession>A0A0R3E2Y3</accession>
<evidence type="ECO:0000313" key="3">
    <source>
        <dbReference type="EMBL" id="KRQ16569.1"/>
    </source>
</evidence>
<dbReference type="InterPro" id="IPR004380">
    <property type="entry name" value="Asp_race"/>
</dbReference>
<dbReference type="PANTHER" id="PTHR21198">
    <property type="entry name" value="GLUTAMATE RACEMASE"/>
    <property type="match status" value="1"/>
</dbReference>
<dbReference type="AlphaFoldDB" id="A0A0R3E2Y3"/>
<dbReference type="InterPro" id="IPR001920">
    <property type="entry name" value="Asp/Glu_race"/>
</dbReference>
<gene>
    <name evidence="3" type="ORF">AOQ71_06155</name>
</gene>
<keyword evidence="2" id="KW-0413">Isomerase</keyword>
<comment type="similarity">
    <text evidence="1">Belongs to the aspartate/glutamate racemases family.</text>
</comment>
<keyword evidence="4" id="KW-1185">Reference proteome</keyword>
<protein>
    <submittedName>
        <fullName evidence="3">Aspartate racemase</fullName>
    </submittedName>
</protein>
<dbReference type="RefSeq" id="WP_057743205.1">
    <property type="nucleotide sequence ID" value="NZ_LJYG01000026.1"/>
</dbReference>
<dbReference type="GO" id="GO:0047661">
    <property type="term" value="F:amino-acid racemase activity"/>
    <property type="evidence" value="ECO:0007669"/>
    <property type="project" value="InterPro"/>
</dbReference>
<proteinExistence type="inferred from homology"/>
<dbReference type="SUPFAM" id="SSF53681">
    <property type="entry name" value="Aspartate/glutamate racemase"/>
    <property type="match status" value="2"/>
</dbReference>
<evidence type="ECO:0000256" key="1">
    <source>
        <dbReference type="ARBA" id="ARBA00007847"/>
    </source>
</evidence>
<dbReference type="Proteomes" id="UP000051936">
    <property type="component" value="Unassembled WGS sequence"/>
</dbReference>
<dbReference type="Pfam" id="PF01177">
    <property type="entry name" value="Asp_Glu_race"/>
    <property type="match status" value="1"/>
</dbReference>
<evidence type="ECO:0000313" key="4">
    <source>
        <dbReference type="Proteomes" id="UP000051936"/>
    </source>
</evidence>
<organism evidence="3 4">
    <name type="scientific">Bradyrhizobium manausense</name>
    <dbReference type="NCBI Taxonomy" id="989370"/>
    <lineage>
        <taxon>Bacteria</taxon>
        <taxon>Pseudomonadati</taxon>
        <taxon>Pseudomonadota</taxon>
        <taxon>Alphaproteobacteria</taxon>
        <taxon>Hyphomicrobiales</taxon>
        <taxon>Nitrobacteraceae</taxon>
        <taxon>Bradyrhizobium</taxon>
    </lineage>
</organism>